<keyword evidence="1" id="KW-0472">Membrane</keyword>
<reference evidence="2 3" key="1">
    <citation type="submission" date="2019-10" db="EMBL/GenBank/DDBJ databases">
        <title>Genome sequence of Phaeocystidibacter marisrubri JCM30614 (type strain).</title>
        <authorList>
            <person name="Bowman J.P."/>
        </authorList>
    </citation>
    <scope>NUCLEOTIDE SEQUENCE [LARGE SCALE GENOMIC DNA]</scope>
    <source>
        <strain evidence="2 3">JCM 30614</strain>
    </source>
</reference>
<feature type="transmembrane region" description="Helical" evidence="1">
    <location>
        <begin position="81"/>
        <end position="98"/>
    </location>
</feature>
<dbReference type="RefSeq" id="WP_151693734.1">
    <property type="nucleotide sequence ID" value="NZ_BMGX01000001.1"/>
</dbReference>
<evidence type="ECO:0000313" key="2">
    <source>
        <dbReference type="EMBL" id="KAB2816307.1"/>
    </source>
</evidence>
<keyword evidence="1" id="KW-0812">Transmembrane</keyword>
<evidence type="ECO:0000256" key="1">
    <source>
        <dbReference type="SAM" id="Phobius"/>
    </source>
</evidence>
<dbReference type="AlphaFoldDB" id="A0A6L3ZFY8"/>
<sequence length="150" mass="16905">MDAQTVKIALLIVHLGLLILAVQRKHRTSLIYISILTVGMALSLGNSTLSTLAFYIVTTASALFGYYGLNGKDVDPKWKWPITLTGFYILLVGIFQSGHLQGMMIVYYLSIIPIAFWLYATSRGFFRAPQWTFTTAINVVLLYQFSRLLF</sequence>
<keyword evidence="1" id="KW-1133">Transmembrane helix</keyword>
<protein>
    <submittedName>
        <fullName evidence="2">Uncharacterized protein</fullName>
    </submittedName>
</protein>
<feature type="transmembrane region" description="Helical" evidence="1">
    <location>
        <begin position="29"/>
        <end position="46"/>
    </location>
</feature>
<feature type="transmembrane region" description="Helical" evidence="1">
    <location>
        <begin position="104"/>
        <end position="121"/>
    </location>
</feature>
<feature type="transmembrane region" description="Helical" evidence="1">
    <location>
        <begin position="52"/>
        <end position="69"/>
    </location>
</feature>
<keyword evidence="3" id="KW-1185">Reference proteome</keyword>
<dbReference type="EMBL" id="WBVQ01000002">
    <property type="protein sequence ID" value="KAB2816307.1"/>
    <property type="molecule type" value="Genomic_DNA"/>
</dbReference>
<feature type="transmembrane region" description="Helical" evidence="1">
    <location>
        <begin position="6"/>
        <end position="22"/>
    </location>
</feature>
<comment type="caution">
    <text evidence="2">The sequence shown here is derived from an EMBL/GenBank/DDBJ whole genome shotgun (WGS) entry which is preliminary data.</text>
</comment>
<gene>
    <name evidence="2" type="ORF">F8C82_11525</name>
</gene>
<accession>A0A6L3ZFY8</accession>
<organism evidence="2 3">
    <name type="scientific">Phaeocystidibacter marisrubri</name>
    <dbReference type="NCBI Taxonomy" id="1577780"/>
    <lineage>
        <taxon>Bacteria</taxon>
        <taxon>Pseudomonadati</taxon>
        <taxon>Bacteroidota</taxon>
        <taxon>Flavobacteriia</taxon>
        <taxon>Flavobacteriales</taxon>
        <taxon>Phaeocystidibacteraceae</taxon>
        <taxon>Phaeocystidibacter</taxon>
    </lineage>
</organism>
<evidence type="ECO:0000313" key="3">
    <source>
        <dbReference type="Proteomes" id="UP000484164"/>
    </source>
</evidence>
<name>A0A6L3ZFY8_9FLAO</name>
<dbReference type="Proteomes" id="UP000484164">
    <property type="component" value="Unassembled WGS sequence"/>
</dbReference>
<proteinExistence type="predicted"/>